<dbReference type="Proteomes" id="UP001597182">
    <property type="component" value="Unassembled WGS sequence"/>
</dbReference>
<sequence>MADRACPPERGTPDIGDEHPCGWRQDAPAAEVAALEEAGVVVDRVAVPPEDHPR</sequence>
<gene>
    <name evidence="2" type="ORF">ACFQ34_23390</name>
</gene>
<proteinExistence type="predicted"/>
<organism evidence="2 3">
    <name type="scientific">Pseudonocardia benzenivorans</name>
    <dbReference type="NCBI Taxonomy" id="228005"/>
    <lineage>
        <taxon>Bacteria</taxon>
        <taxon>Bacillati</taxon>
        <taxon>Actinomycetota</taxon>
        <taxon>Actinomycetes</taxon>
        <taxon>Pseudonocardiales</taxon>
        <taxon>Pseudonocardiaceae</taxon>
        <taxon>Pseudonocardia</taxon>
    </lineage>
</organism>
<name>A0ABW3VPI1_9PSEU</name>
<accession>A0ABW3VPI1</accession>
<feature type="region of interest" description="Disordered" evidence="1">
    <location>
        <begin position="1"/>
        <end position="23"/>
    </location>
</feature>
<reference evidence="3" key="1">
    <citation type="journal article" date="2019" name="Int. J. Syst. Evol. Microbiol.">
        <title>The Global Catalogue of Microorganisms (GCM) 10K type strain sequencing project: providing services to taxonomists for standard genome sequencing and annotation.</title>
        <authorList>
            <consortium name="The Broad Institute Genomics Platform"/>
            <consortium name="The Broad Institute Genome Sequencing Center for Infectious Disease"/>
            <person name="Wu L."/>
            <person name="Ma J."/>
        </authorList>
    </citation>
    <scope>NUCLEOTIDE SEQUENCE [LARGE SCALE GENOMIC DNA]</scope>
    <source>
        <strain evidence="3">CCUG 49018</strain>
    </source>
</reference>
<protein>
    <submittedName>
        <fullName evidence="2">Uncharacterized protein</fullName>
    </submittedName>
</protein>
<keyword evidence="3" id="KW-1185">Reference proteome</keyword>
<evidence type="ECO:0000256" key="1">
    <source>
        <dbReference type="SAM" id="MobiDB-lite"/>
    </source>
</evidence>
<evidence type="ECO:0000313" key="3">
    <source>
        <dbReference type="Proteomes" id="UP001597182"/>
    </source>
</evidence>
<evidence type="ECO:0000313" key="2">
    <source>
        <dbReference type="EMBL" id="MFD1236246.1"/>
    </source>
</evidence>
<dbReference type="RefSeq" id="WP_158511344.1">
    <property type="nucleotide sequence ID" value="NZ_BAABKS010000012.1"/>
</dbReference>
<dbReference type="EMBL" id="JBHTMB010000211">
    <property type="protein sequence ID" value="MFD1236246.1"/>
    <property type="molecule type" value="Genomic_DNA"/>
</dbReference>
<comment type="caution">
    <text evidence="2">The sequence shown here is derived from an EMBL/GenBank/DDBJ whole genome shotgun (WGS) entry which is preliminary data.</text>
</comment>